<name>A0ABX5LKY2_9BACT</name>
<protein>
    <submittedName>
        <fullName evidence="8">PAP2 superfamily protein</fullName>
    </submittedName>
</protein>
<dbReference type="EMBL" id="QGHD01000019">
    <property type="protein sequence ID" value="PWK95169.1"/>
    <property type="molecule type" value="Genomic_DNA"/>
</dbReference>
<gene>
    <name evidence="8" type="ORF">B0H50_11933</name>
</gene>
<evidence type="ECO:0000259" key="7">
    <source>
        <dbReference type="SMART" id="SM00014"/>
    </source>
</evidence>
<evidence type="ECO:0000256" key="1">
    <source>
        <dbReference type="ARBA" id="ARBA00004141"/>
    </source>
</evidence>
<keyword evidence="4 6" id="KW-1133">Transmembrane helix</keyword>
<sequence length="269" mass="29727">MAKVRFTIFVALIALGGIFPRIASAEMTSHLSSSSQPPYSLKLKTDLSLLALGIGTSIWGSVRYHDMEPRSELPAKSELLLWDRPFAGNHNRNADKVSDWMRLAILLPFAWEGYNWATDKSDGEEVATFLVTAVEIGLLQNGLNLLVRSFRLWPRPELYADADKDRGEAWGSFYSGHASAAFSLAVFSGMWFEEKNPESPWVPVVWSVSLSSATLVGVLRIWAGKHYPTDVVAGAFVGSLTSFAVLKLHETERVSLTALPGYIGFSVRF</sequence>
<feature type="transmembrane region" description="Helical" evidence="6">
    <location>
        <begin position="49"/>
        <end position="66"/>
    </location>
</feature>
<evidence type="ECO:0000313" key="8">
    <source>
        <dbReference type="EMBL" id="PWK95169.1"/>
    </source>
</evidence>
<dbReference type="Gene3D" id="1.20.144.10">
    <property type="entry name" value="Phosphatidic acid phosphatase type 2/haloperoxidase"/>
    <property type="match status" value="1"/>
</dbReference>
<reference evidence="8 9" key="1">
    <citation type="submission" date="2018-05" db="EMBL/GenBank/DDBJ databases">
        <title>Animal gut microbial communities from fecal samples from Wisconsin, USA.</title>
        <authorList>
            <person name="Neumann A."/>
        </authorList>
    </citation>
    <scope>NUCLEOTIDE SEQUENCE [LARGE SCALE GENOMIC DNA]</scope>
    <source>
        <strain evidence="8 9">UWS4</strain>
    </source>
</reference>
<keyword evidence="5 6" id="KW-0472">Membrane</keyword>
<proteinExistence type="inferred from homology"/>
<dbReference type="InterPro" id="IPR036938">
    <property type="entry name" value="PAP2/HPO_sf"/>
</dbReference>
<dbReference type="Pfam" id="PF01569">
    <property type="entry name" value="PAP2"/>
    <property type="match status" value="1"/>
</dbReference>
<dbReference type="SMART" id="SM00014">
    <property type="entry name" value="acidPPc"/>
    <property type="match status" value="1"/>
</dbReference>
<comment type="subcellular location">
    <subcellularLocation>
        <location evidence="1">Membrane</location>
        <topology evidence="1">Multi-pass membrane protein</topology>
    </subcellularLocation>
</comment>
<dbReference type="SUPFAM" id="SSF48317">
    <property type="entry name" value="Acid phosphatase/Vanadium-dependent haloperoxidase"/>
    <property type="match status" value="1"/>
</dbReference>
<evidence type="ECO:0000256" key="4">
    <source>
        <dbReference type="ARBA" id="ARBA00022989"/>
    </source>
</evidence>
<dbReference type="Proteomes" id="UP000245523">
    <property type="component" value="Unassembled WGS sequence"/>
</dbReference>
<feature type="transmembrane region" description="Helical" evidence="6">
    <location>
        <begin position="173"/>
        <end position="192"/>
    </location>
</feature>
<dbReference type="InterPro" id="IPR043216">
    <property type="entry name" value="PAP-like"/>
</dbReference>
<keyword evidence="3 6" id="KW-0812">Transmembrane</keyword>
<keyword evidence="9" id="KW-1185">Reference proteome</keyword>
<evidence type="ECO:0000256" key="6">
    <source>
        <dbReference type="SAM" id="Phobius"/>
    </source>
</evidence>
<evidence type="ECO:0000256" key="3">
    <source>
        <dbReference type="ARBA" id="ARBA00022692"/>
    </source>
</evidence>
<dbReference type="RefSeq" id="WP_106199045.1">
    <property type="nucleotide sequence ID" value="NZ_JAXEIU010000058.1"/>
</dbReference>
<feature type="transmembrane region" description="Helical" evidence="6">
    <location>
        <begin position="204"/>
        <end position="223"/>
    </location>
</feature>
<evidence type="ECO:0000256" key="2">
    <source>
        <dbReference type="ARBA" id="ARBA00008816"/>
    </source>
</evidence>
<evidence type="ECO:0000256" key="5">
    <source>
        <dbReference type="ARBA" id="ARBA00023136"/>
    </source>
</evidence>
<accession>A0ABX5LKY2</accession>
<evidence type="ECO:0000313" key="9">
    <source>
        <dbReference type="Proteomes" id="UP000245523"/>
    </source>
</evidence>
<comment type="caution">
    <text evidence="8">The sequence shown here is derived from an EMBL/GenBank/DDBJ whole genome shotgun (WGS) entry which is preliminary data.</text>
</comment>
<dbReference type="CDD" id="cd01610">
    <property type="entry name" value="PAP2_like"/>
    <property type="match status" value="1"/>
</dbReference>
<organism evidence="8 9">
    <name type="scientific">Hallerella porci</name>
    <dbReference type="NCBI Taxonomy" id="1945871"/>
    <lineage>
        <taxon>Bacteria</taxon>
        <taxon>Pseudomonadati</taxon>
        <taxon>Fibrobacterota</taxon>
        <taxon>Fibrobacteria</taxon>
        <taxon>Fibrobacterales</taxon>
        <taxon>Fibrobacteraceae</taxon>
        <taxon>Hallerella</taxon>
    </lineage>
</organism>
<feature type="domain" description="Phosphatidic acid phosphatase type 2/haloperoxidase" evidence="7">
    <location>
        <begin position="133"/>
        <end position="246"/>
    </location>
</feature>
<dbReference type="PANTHER" id="PTHR10165">
    <property type="entry name" value="LIPID PHOSPHATE PHOSPHATASE"/>
    <property type="match status" value="1"/>
</dbReference>
<dbReference type="InterPro" id="IPR000326">
    <property type="entry name" value="PAP2/HPO"/>
</dbReference>
<comment type="similarity">
    <text evidence="2">Belongs to the PA-phosphatase related phosphoesterase family.</text>
</comment>
<dbReference type="PANTHER" id="PTHR10165:SF35">
    <property type="entry name" value="RE23632P"/>
    <property type="match status" value="1"/>
</dbReference>